<dbReference type="EMBL" id="REGN01012475">
    <property type="protein sequence ID" value="RMZ95279.1"/>
    <property type="molecule type" value="Genomic_DNA"/>
</dbReference>
<proteinExistence type="predicted"/>
<organism evidence="1 2">
    <name type="scientific">Brachionus plicatilis</name>
    <name type="common">Marine rotifer</name>
    <name type="synonym">Brachionus muelleri</name>
    <dbReference type="NCBI Taxonomy" id="10195"/>
    <lineage>
        <taxon>Eukaryota</taxon>
        <taxon>Metazoa</taxon>
        <taxon>Spiralia</taxon>
        <taxon>Gnathifera</taxon>
        <taxon>Rotifera</taxon>
        <taxon>Eurotatoria</taxon>
        <taxon>Monogononta</taxon>
        <taxon>Pseudotrocha</taxon>
        <taxon>Ploima</taxon>
        <taxon>Brachionidae</taxon>
        <taxon>Brachionus</taxon>
    </lineage>
</organism>
<dbReference type="GO" id="GO:0008168">
    <property type="term" value="F:methyltransferase activity"/>
    <property type="evidence" value="ECO:0007669"/>
    <property type="project" value="UniProtKB-KW"/>
</dbReference>
<dbReference type="SUPFAM" id="SSF53335">
    <property type="entry name" value="S-adenosyl-L-methionine-dependent methyltransferases"/>
    <property type="match status" value="1"/>
</dbReference>
<gene>
    <name evidence="1" type="ORF">BpHYR1_015189</name>
</gene>
<dbReference type="Gene3D" id="3.40.50.150">
    <property type="entry name" value="Vaccinia Virus protein VP39"/>
    <property type="match status" value="1"/>
</dbReference>
<dbReference type="GO" id="GO:0032259">
    <property type="term" value="P:methylation"/>
    <property type="evidence" value="ECO:0007669"/>
    <property type="project" value="UniProtKB-KW"/>
</dbReference>
<dbReference type="Pfam" id="PF13578">
    <property type="entry name" value="Methyltransf_24"/>
    <property type="match status" value="1"/>
</dbReference>
<dbReference type="Proteomes" id="UP000276133">
    <property type="component" value="Unassembled WGS sequence"/>
</dbReference>
<dbReference type="OrthoDB" id="10046154at2759"/>
<dbReference type="PANTHER" id="PTHR37909:SF1">
    <property type="entry name" value="S-ADENOSYL-L-METHIONINE-DEPENDENT METHYLTRANSFERASES SUPERFAMILY PROTEIN"/>
    <property type="match status" value="1"/>
</dbReference>
<reference evidence="1 2" key="1">
    <citation type="journal article" date="2018" name="Sci. Rep.">
        <title>Genomic signatures of local adaptation to the degree of environmental predictability in rotifers.</title>
        <authorList>
            <person name="Franch-Gras L."/>
            <person name="Hahn C."/>
            <person name="Garcia-Roger E.M."/>
            <person name="Carmona M.J."/>
            <person name="Serra M."/>
            <person name="Gomez A."/>
        </authorList>
    </citation>
    <scope>NUCLEOTIDE SEQUENCE [LARGE SCALE GENOMIC DNA]</scope>
    <source>
        <strain evidence="1">HYR1</strain>
    </source>
</reference>
<accession>A0A3M7P8H8</accession>
<protein>
    <submittedName>
        <fullName evidence="1">O-methyltransferase</fullName>
    </submittedName>
</protein>
<evidence type="ECO:0000313" key="2">
    <source>
        <dbReference type="Proteomes" id="UP000276133"/>
    </source>
</evidence>
<dbReference type="STRING" id="10195.A0A3M7P8H8"/>
<comment type="caution">
    <text evidence="1">The sequence shown here is derived from an EMBL/GenBank/DDBJ whole genome shotgun (WGS) entry which is preliminary data.</text>
</comment>
<keyword evidence="2" id="KW-1185">Reference proteome</keyword>
<dbReference type="InterPro" id="IPR029063">
    <property type="entry name" value="SAM-dependent_MTases_sf"/>
</dbReference>
<keyword evidence="1" id="KW-0808">Transferase</keyword>
<dbReference type="PANTHER" id="PTHR37909">
    <property type="entry name" value="S-ADENOSYL-L-METHIONINE-DEPENDENT METHYLTRANSFERASES SUPERFAMILY PROTEIN"/>
    <property type="match status" value="1"/>
</dbReference>
<keyword evidence="1" id="KW-0489">Methyltransferase</keyword>
<evidence type="ECO:0000313" key="1">
    <source>
        <dbReference type="EMBL" id="RMZ95279.1"/>
    </source>
</evidence>
<dbReference type="AlphaFoldDB" id="A0A3M7P8H8"/>
<sequence length="304" mass="35517">MNKLDGKIMIELGVQKGLFAFEVLKRWRSFEHYYGIDPWQEQKNYIDGANIDKIKQNENYEVTKKRLSIFGNSRIKLIREYSKKAVKYFDDFSIDLIYIDARHDFCSVIEDIQLYFPKLKCGGVFAGHDFLDVKQRFKLHNPKKKIKGDYGICPNGTRVLKNGGAVKGAVIEFFSQNKKMHNMLLLSFTTLQSVIFTSPPRKCSLKAPIANIFLLFKPPPYYKLRLQPHTITLHIKKFIYSLPYFLQDQFLLYHFDDIYSTRHIENGTIIDMSHIQCSFQNKDFCKTDNVNSLHDMGTSLLINL</sequence>
<name>A0A3M7P8H8_BRAPC</name>